<dbReference type="InterPro" id="IPR053257">
    <property type="entry name" value="Cu-only_SOD"/>
</dbReference>
<feature type="signal peptide" evidence="1">
    <location>
        <begin position="1"/>
        <end position="32"/>
    </location>
</feature>
<dbReference type="OrthoDB" id="159229at2759"/>
<dbReference type="GO" id="GO:0046872">
    <property type="term" value="F:metal ion binding"/>
    <property type="evidence" value="ECO:0007669"/>
    <property type="project" value="InterPro"/>
</dbReference>
<dbReference type="RefSeq" id="XP_002114624.1">
    <property type="nucleotide sequence ID" value="XM_002114588.1"/>
</dbReference>
<name>B3S3A9_TRIAD</name>
<dbReference type="InterPro" id="IPR001424">
    <property type="entry name" value="SOD_Cu_Zn_dom"/>
</dbReference>
<dbReference type="Gene3D" id="2.60.40.200">
    <property type="entry name" value="Superoxide dismutase, copper/zinc binding domain"/>
    <property type="match status" value="5"/>
</dbReference>
<dbReference type="PANTHER" id="PTHR20910:SF1">
    <property type="entry name" value="SUPEROXIDE DISMUTASE COPPER_ZINC BINDING DOMAIN-CONTAINING PROTEIN"/>
    <property type="match status" value="1"/>
</dbReference>
<dbReference type="SMR" id="B3S3A9"/>
<dbReference type="PhylomeDB" id="B3S3A9"/>
<accession>B3S3A9</accession>
<feature type="domain" description="Superoxide dismutase copper/zinc binding" evidence="2">
    <location>
        <begin position="464"/>
        <end position="596"/>
    </location>
</feature>
<feature type="domain" description="Superoxide dismutase copper/zinc binding" evidence="2">
    <location>
        <begin position="45"/>
        <end position="162"/>
    </location>
</feature>
<dbReference type="EMBL" id="DS985248">
    <property type="protein sequence ID" value="EDV22758.1"/>
    <property type="molecule type" value="Genomic_DNA"/>
</dbReference>
<dbReference type="Proteomes" id="UP000009022">
    <property type="component" value="Unassembled WGS sequence"/>
</dbReference>
<sequence>MIKSILWKECLTCTFLHFLITLLACLTLTARCDNTIVANIDGETIKGKITFKQSAPSSSVNIKVSLNGLNSTARWGITSGFIDNNGDNDCSSSNIGSIYNPHRVPLGVTCDMQNQLTTCPVGNLTSRYGFIPTHGQITFQDTLLNLSGNLSIAGRTMIIQDNSKWLCVRLLGSGVAIVMSSRMHGQIQGRVLFHQVQPITSSSTSITTLYLSLAALHSYENNRVYQWQIRDTCNSSAAYAPNGELTSKHAYLSVDPTLTKNKLLINDRDLPLNGSRSIEGKYVVLFTNDSSKTIKSCGIVKRIHRKILEATVNSQGVTGSIRLEQNSELDPVRLHVMLNNLNGLATTYGIYQYPVGLKLSPTDNPCRRLGQIYNPTNMNINQHSAMNLLPIGDLSGKFGNLTNQLGVNSSFLHYQLQLFGEFSVVGRSIAIRSSSANRDWICSTLNYPSLPLIKAQVRLVFPVVGNIIFTQYRDDPYADTSIYITISQSGRDSPSVNHNWHVHTQGYLTDTMSTSGRCTSAAGHYNPSNVNISASDYKARCKANPILCELGDLSTRQGGISIGDQVNRYYYNDINTPLSGKNSILGRSVVVHAKQYGAGRISCGKIMEIAVGHATADLNQYGKISFQQVDPAAITIVNLNLKNLNSEVSASYIGSTPKCDPIDIFNPFQKVSSAIEGSTNDQYPVGNLTGKLGIKLNHALVLIEKFQDTNLPLFGTESVIGRSVALIGIANDKIKQCATLQRTQIPGSFVTIQHNWHVHESPVNNDATASQGRCASTEGHYNPFMVNVTKPAYTQQCNRGNYLRCEVGDSSGKSEQINITDNFQYLTTDSYLPLSGVYTVLGRSIVIHAANSGGGRIACADIIPQVGNHSALITLPNTASKKYNTLAKRFVEDRSQYLIDSV</sequence>
<evidence type="ECO:0000259" key="2">
    <source>
        <dbReference type="Pfam" id="PF00080"/>
    </source>
</evidence>
<gene>
    <name evidence="3" type="ORF">TRIADDRAFT_58654</name>
</gene>
<dbReference type="InterPro" id="IPR036423">
    <property type="entry name" value="SOD-like_Cu/Zn_dom_sf"/>
</dbReference>
<keyword evidence="4" id="KW-1185">Reference proteome</keyword>
<dbReference type="Pfam" id="PF00080">
    <property type="entry name" value="Sod_Cu"/>
    <property type="match status" value="3"/>
</dbReference>
<keyword evidence="1" id="KW-0732">Signal</keyword>
<evidence type="ECO:0000313" key="4">
    <source>
        <dbReference type="Proteomes" id="UP000009022"/>
    </source>
</evidence>
<dbReference type="GeneID" id="6755837"/>
<dbReference type="KEGG" id="tad:TRIADDRAFT_58654"/>
<dbReference type="STRING" id="10228.B3S3A9"/>
<dbReference type="eggNOG" id="ENOG502QW6R">
    <property type="taxonomic scope" value="Eukaryota"/>
</dbReference>
<dbReference type="GO" id="GO:0006801">
    <property type="term" value="P:superoxide metabolic process"/>
    <property type="evidence" value="ECO:0007669"/>
    <property type="project" value="InterPro"/>
</dbReference>
<reference evidence="3 4" key="1">
    <citation type="journal article" date="2008" name="Nature">
        <title>The Trichoplax genome and the nature of placozoans.</title>
        <authorList>
            <person name="Srivastava M."/>
            <person name="Begovic E."/>
            <person name="Chapman J."/>
            <person name="Putnam N.H."/>
            <person name="Hellsten U."/>
            <person name="Kawashima T."/>
            <person name="Kuo A."/>
            <person name="Mitros T."/>
            <person name="Salamov A."/>
            <person name="Carpenter M.L."/>
            <person name="Signorovitch A.Y."/>
            <person name="Moreno M.A."/>
            <person name="Kamm K."/>
            <person name="Grimwood J."/>
            <person name="Schmutz J."/>
            <person name="Shapiro H."/>
            <person name="Grigoriev I.V."/>
            <person name="Buss L.W."/>
            <person name="Schierwater B."/>
            <person name="Dellaporta S.L."/>
            <person name="Rokhsar D.S."/>
        </authorList>
    </citation>
    <scope>NUCLEOTIDE SEQUENCE [LARGE SCALE GENOMIC DNA]</scope>
    <source>
        <strain evidence="3 4">Grell-BS-1999</strain>
    </source>
</reference>
<dbReference type="SUPFAM" id="SSF49329">
    <property type="entry name" value="Cu,Zn superoxide dismutase-like"/>
    <property type="match status" value="5"/>
</dbReference>
<feature type="chain" id="PRO_5002798439" description="Superoxide dismutase copper/zinc binding domain-containing protein" evidence="1">
    <location>
        <begin position="33"/>
        <end position="902"/>
    </location>
</feature>
<dbReference type="PROSITE" id="PS51257">
    <property type="entry name" value="PROKAR_LIPOPROTEIN"/>
    <property type="match status" value="1"/>
</dbReference>
<dbReference type="OMA" id="TSDHSWH"/>
<dbReference type="PANTHER" id="PTHR20910">
    <property type="entry name" value="AGAP001623-PA"/>
    <property type="match status" value="1"/>
</dbReference>
<organism evidence="3 4">
    <name type="scientific">Trichoplax adhaerens</name>
    <name type="common">Trichoplax reptans</name>
    <dbReference type="NCBI Taxonomy" id="10228"/>
    <lineage>
        <taxon>Eukaryota</taxon>
        <taxon>Metazoa</taxon>
        <taxon>Placozoa</taxon>
        <taxon>Uniplacotomia</taxon>
        <taxon>Trichoplacea</taxon>
        <taxon>Trichoplacidae</taxon>
        <taxon>Trichoplax</taxon>
    </lineage>
</organism>
<dbReference type="AlphaFoldDB" id="B3S3A9"/>
<dbReference type="InParanoid" id="B3S3A9"/>
<evidence type="ECO:0000313" key="3">
    <source>
        <dbReference type="EMBL" id="EDV22758.1"/>
    </source>
</evidence>
<evidence type="ECO:0000256" key="1">
    <source>
        <dbReference type="SAM" id="SignalP"/>
    </source>
</evidence>
<dbReference type="CTD" id="6755837"/>
<proteinExistence type="predicted"/>
<dbReference type="HOGENOM" id="CLU_004514_1_0_1"/>
<feature type="domain" description="Superoxide dismutase copper/zinc binding" evidence="2">
    <location>
        <begin position="753"/>
        <end position="860"/>
    </location>
</feature>
<protein>
    <recommendedName>
        <fullName evidence="2">Superoxide dismutase copper/zinc binding domain-containing protein</fullName>
    </recommendedName>
</protein>